<comment type="subcellular location">
    <subcellularLocation>
        <location evidence="2">Golgi apparatus membrane</location>
        <topology evidence="2">Multi-pass membrane protein</topology>
    </subcellularLocation>
</comment>
<keyword evidence="7 11" id="KW-1133">Transmembrane helix</keyword>
<evidence type="ECO:0000256" key="5">
    <source>
        <dbReference type="ARBA" id="ARBA00020673"/>
    </source>
</evidence>
<evidence type="ECO:0000256" key="10">
    <source>
        <dbReference type="SAM" id="MobiDB-lite"/>
    </source>
</evidence>
<feature type="compositionally biased region" description="Acidic residues" evidence="10">
    <location>
        <begin position="334"/>
        <end position="345"/>
    </location>
</feature>
<evidence type="ECO:0000256" key="2">
    <source>
        <dbReference type="ARBA" id="ARBA00004653"/>
    </source>
</evidence>
<dbReference type="PANTHER" id="PTHR47549:SF1">
    <property type="entry name" value="GOLGI APPARATUS MEMBRANE PROTEIN TVP38"/>
    <property type="match status" value="1"/>
</dbReference>
<feature type="transmembrane region" description="Helical" evidence="11">
    <location>
        <begin position="28"/>
        <end position="46"/>
    </location>
</feature>
<keyword evidence="6 11" id="KW-0812">Transmembrane</keyword>
<dbReference type="AlphaFoldDB" id="A0A1Y2BZ12"/>
<dbReference type="GO" id="GO:0000139">
    <property type="term" value="C:Golgi membrane"/>
    <property type="evidence" value="ECO:0007669"/>
    <property type="project" value="UniProtKB-SubCell"/>
</dbReference>
<evidence type="ECO:0000313" key="13">
    <source>
        <dbReference type="EMBL" id="ORY40012.1"/>
    </source>
</evidence>
<evidence type="ECO:0000256" key="4">
    <source>
        <dbReference type="ARBA" id="ARBA00013533"/>
    </source>
</evidence>
<feature type="region of interest" description="Disordered" evidence="10">
    <location>
        <begin position="275"/>
        <end position="363"/>
    </location>
</feature>
<keyword evidence="8" id="KW-0333">Golgi apparatus</keyword>
<comment type="caution">
    <text evidence="13">The sequence shown here is derived from an EMBL/GenBank/DDBJ whole genome shotgun (WGS) entry which is preliminary data.</text>
</comment>
<dbReference type="PANTHER" id="PTHR47549">
    <property type="entry name" value="GOLGI APPARATUS MEMBRANE PROTEIN TVP38-RELATED"/>
    <property type="match status" value="1"/>
</dbReference>
<feature type="compositionally biased region" description="Low complexity" evidence="10">
    <location>
        <begin position="288"/>
        <end position="297"/>
    </location>
</feature>
<feature type="domain" description="VTT" evidence="12">
    <location>
        <begin position="89"/>
        <end position="202"/>
    </location>
</feature>
<comment type="similarity">
    <text evidence="3">Belongs to the TVP38/TMEM64 family.</text>
</comment>
<organism evidence="13 14">
    <name type="scientific">Leucosporidium creatinivorum</name>
    <dbReference type="NCBI Taxonomy" id="106004"/>
    <lineage>
        <taxon>Eukaryota</taxon>
        <taxon>Fungi</taxon>
        <taxon>Dikarya</taxon>
        <taxon>Basidiomycota</taxon>
        <taxon>Pucciniomycotina</taxon>
        <taxon>Microbotryomycetes</taxon>
        <taxon>Leucosporidiales</taxon>
        <taxon>Leucosporidium</taxon>
    </lineage>
</organism>
<protein>
    <recommendedName>
        <fullName evidence="4">Golgi apparatus membrane protein TVP38</fullName>
    </recommendedName>
    <alternativeName>
        <fullName evidence="5">Golgi apparatus membrane protein tvp38</fullName>
    </alternativeName>
</protein>
<gene>
    <name evidence="13" type="ORF">BCR35DRAFT_327477</name>
</gene>
<name>A0A1Y2BZ12_9BASI</name>
<dbReference type="InterPro" id="IPR032816">
    <property type="entry name" value="VTT_dom"/>
</dbReference>
<dbReference type="Proteomes" id="UP000193467">
    <property type="component" value="Unassembled WGS sequence"/>
</dbReference>
<sequence length="363" mass="40163">MSALLERIRSLPRRAQDYYNSLSSTSRYALWAYVALQVLITGAVIYQGPAEIFAMLAAWAEGLREMYLGWLLLLGLTTLTAFPPLIGYSTCQTIAGFAFGVWHGWFIAVGGCLIGSVLSFTFVRHMIGLFAPMLGRNQTFRAMSTAVRAKGLPLVILIRLCPFPFPYSNAFFASIESVTLFQFIVATICTTPKLLLHVWVGQRTFLFADPDSREKLDPQAKFVNAVYIGVGSVLGFATSYYLYKLTMKYVDEANAAEGEDIEAGLMEDVDELLGEESPDDAEERRPSRAAPAPAPYRDSVDDIQASRRASTMSEDNWGGSISDFGDNEQRRSTDDEDGWGLDTIEETSALETVAVPSKDKRKD</sequence>
<evidence type="ECO:0000256" key="6">
    <source>
        <dbReference type="ARBA" id="ARBA00022692"/>
    </source>
</evidence>
<dbReference type="InParanoid" id="A0A1Y2BZ12"/>
<evidence type="ECO:0000256" key="3">
    <source>
        <dbReference type="ARBA" id="ARBA00008640"/>
    </source>
</evidence>
<evidence type="ECO:0000256" key="8">
    <source>
        <dbReference type="ARBA" id="ARBA00023034"/>
    </source>
</evidence>
<keyword evidence="9 11" id="KW-0472">Membrane</keyword>
<dbReference type="STRING" id="106004.A0A1Y2BZ12"/>
<evidence type="ECO:0000256" key="9">
    <source>
        <dbReference type="ARBA" id="ARBA00023136"/>
    </source>
</evidence>
<evidence type="ECO:0000256" key="7">
    <source>
        <dbReference type="ARBA" id="ARBA00022989"/>
    </source>
</evidence>
<accession>A0A1Y2BZ12</accession>
<evidence type="ECO:0000256" key="1">
    <source>
        <dbReference type="ARBA" id="ARBA00002978"/>
    </source>
</evidence>
<dbReference type="InterPro" id="IPR051076">
    <property type="entry name" value="Golgi_membrane_TVP38/TMEM64"/>
</dbReference>
<dbReference type="OrthoDB" id="2534611at2759"/>
<feature type="transmembrane region" description="Helical" evidence="11">
    <location>
        <begin position="180"/>
        <end position="201"/>
    </location>
</feature>
<reference evidence="13 14" key="1">
    <citation type="submission" date="2016-07" db="EMBL/GenBank/DDBJ databases">
        <title>Pervasive Adenine N6-methylation of Active Genes in Fungi.</title>
        <authorList>
            <consortium name="DOE Joint Genome Institute"/>
            <person name="Mondo S.J."/>
            <person name="Dannebaum R.O."/>
            <person name="Kuo R.C."/>
            <person name="Labutti K."/>
            <person name="Haridas S."/>
            <person name="Kuo A."/>
            <person name="Salamov A."/>
            <person name="Ahrendt S.R."/>
            <person name="Lipzen A."/>
            <person name="Sullivan W."/>
            <person name="Andreopoulos W.B."/>
            <person name="Clum A."/>
            <person name="Lindquist E."/>
            <person name="Daum C."/>
            <person name="Ramamoorthy G.K."/>
            <person name="Gryganskyi A."/>
            <person name="Culley D."/>
            <person name="Magnuson J.K."/>
            <person name="James T.Y."/>
            <person name="O'Malley M.A."/>
            <person name="Stajich J.E."/>
            <person name="Spatafora J.W."/>
            <person name="Visel A."/>
            <person name="Grigoriev I.V."/>
        </authorList>
    </citation>
    <scope>NUCLEOTIDE SEQUENCE [LARGE SCALE GENOMIC DNA]</scope>
    <source>
        <strain evidence="13 14">62-1032</strain>
    </source>
</reference>
<evidence type="ECO:0000313" key="14">
    <source>
        <dbReference type="Proteomes" id="UP000193467"/>
    </source>
</evidence>
<evidence type="ECO:0000256" key="11">
    <source>
        <dbReference type="SAM" id="Phobius"/>
    </source>
</evidence>
<feature type="transmembrane region" description="Helical" evidence="11">
    <location>
        <begin position="67"/>
        <end position="86"/>
    </location>
</feature>
<keyword evidence="14" id="KW-1185">Reference proteome</keyword>
<dbReference type="EMBL" id="MCGR01000144">
    <property type="protein sequence ID" value="ORY40012.1"/>
    <property type="molecule type" value="Genomic_DNA"/>
</dbReference>
<dbReference type="GO" id="GO:0000022">
    <property type="term" value="P:mitotic spindle elongation"/>
    <property type="evidence" value="ECO:0007669"/>
    <property type="project" value="TreeGrafter"/>
</dbReference>
<feature type="transmembrane region" description="Helical" evidence="11">
    <location>
        <begin position="106"/>
        <end position="130"/>
    </location>
</feature>
<dbReference type="GO" id="GO:0016192">
    <property type="term" value="P:vesicle-mediated transport"/>
    <property type="evidence" value="ECO:0007669"/>
    <property type="project" value="TreeGrafter"/>
</dbReference>
<evidence type="ECO:0000259" key="12">
    <source>
        <dbReference type="Pfam" id="PF09335"/>
    </source>
</evidence>
<feature type="transmembrane region" description="Helical" evidence="11">
    <location>
        <begin position="222"/>
        <end position="243"/>
    </location>
</feature>
<dbReference type="Pfam" id="PF09335">
    <property type="entry name" value="VTT_dom"/>
    <property type="match status" value="1"/>
</dbReference>
<proteinExistence type="inferred from homology"/>
<comment type="function">
    <text evidence="1">Golgi membrane protein involved in vesicular trafficking and spindle migration.</text>
</comment>